<name>A0AAJ1TW24_9HYPH</name>
<dbReference type="GO" id="GO:0006355">
    <property type="term" value="P:regulation of DNA-templated transcription"/>
    <property type="evidence" value="ECO:0007669"/>
    <property type="project" value="InterPro"/>
</dbReference>
<reference evidence="1" key="1">
    <citation type="submission" date="2023-07" db="EMBL/GenBank/DDBJ databases">
        <title>Genomic Encyclopedia of Type Strains, Phase IV (KMG-IV): sequencing the most valuable type-strain genomes for metagenomic binning, comparative biology and taxonomic classification.</title>
        <authorList>
            <person name="Goeker M."/>
        </authorList>
    </citation>
    <scope>NUCLEOTIDE SEQUENCE</scope>
    <source>
        <strain evidence="1">DSM 19569</strain>
    </source>
</reference>
<evidence type="ECO:0000313" key="1">
    <source>
        <dbReference type="EMBL" id="MDQ0544868.1"/>
    </source>
</evidence>
<comment type="caution">
    <text evidence="1">The sequence shown here is derived from an EMBL/GenBank/DDBJ whole genome shotgun (WGS) entry which is preliminary data.</text>
</comment>
<accession>A0AAJ1TW24</accession>
<dbReference type="EMBL" id="JAUSWL010000006">
    <property type="protein sequence ID" value="MDQ0544868.1"/>
    <property type="molecule type" value="Genomic_DNA"/>
</dbReference>
<evidence type="ECO:0000313" key="2">
    <source>
        <dbReference type="Proteomes" id="UP001223420"/>
    </source>
</evidence>
<dbReference type="AlphaFoldDB" id="A0AAJ1TW24"/>
<evidence type="ECO:0008006" key="3">
    <source>
        <dbReference type="Google" id="ProtNLM"/>
    </source>
</evidence>
<dbReference type="RefSeq" id="WP_007559190.1">
    <property type="nucleotide sequence ID" value="NZ_JAJALK010000002.1"/>
</dbReference>
<sequence length="76" mass="8431">MKNVTVTMDEDLLRRARVAAAHEGKSLSRFVAETVEQRVGRPVSQSEALAQFLAGPPLHVLDENGRAPSRDQLYDE</sequence>
<proteinExistence type="predicted"/>
<gene>
    <name evidence="1" type="ORF">QO001_003804</name>
</gene>
<dbReference type="Proteomes" id="UP001223420">
    <property type="component" value="Unassembled WGS sequence"/>
</dbReference>
<organism evidence="1 2">
    <name type="scientific">Methylobacterium brachiatum</name>
    <dbReference type="NCBI Taxonomy" id="269660"/>
    <lineage>
        <taxon>Bacteria</taxon>
        <taxon>Pseudomonadati</taxon>
        <taxon>Pseudomonadota</taxon>
        <taxon>Alphaproteobacteria</taxon>
        <taxon>Hyphomicrobiales</taxon>
        <taxon>Methylobacteriaceae</taxon>
        <taxon>Methylobacterium</taxon>
    </lineage>
</organism>
<protein>
    <recommendedName>
        <fullName evidence="3">CopG family transcriptional regulator</fullName>
    </recommendedName>
</protein>
<dbReference type="InterPro" id="IPR010985">
    <property type="entry name" value="Ribbon_hlx_hlx"/>
</dbReference>
<dbReference type="SUPFAM" id="SSF47598">
    <property type="entry name" value="Ribbon-helix-helix"/>
    <property type="match status" value="1"/>
</dbReference>